<feature type="transmembrane region" description="Helical" evidence="8">
    <location>
        <begin position="32"/>
        <end position="56"/>
    </location>
</feature>
<comment type="similarity">
    <text evidence="2">Belongs to the GhoT/OrtT toxin family.</text>
</comment>
<dbReference type="AlphaFoldDB" id="A0AAI9DJ66"/>
<organism evidence="9">
    <name type="scientific">Pluralibacter gergoviae</name>
    <name type="common">Enterobacter gergoviae</name>
    <dbReference type="NCBI Taxonomy" id="61647"/>
    <lineage>
        <taxon>Bacteria</taxon>
        <taxon>Pseudomonadati</taxon>
        <taxon>Pseudomonadota</taxon>
        <taxon>Gammaproteobacteria</taxon>
        <taxon>Enterobacterales</taxon>
        <taxon>Enterobacteriaceae</taxon>
        <taxon>Pluralibacter</taxon>
    </lineage>
</organism>
<comment type="caution">
    <text evidence="9">The sequence shown here is derived from an EMBL/GenBank/DDBJ whole genome shotgun (WGS) entry which is preliminary data.</text>
</comment>
<accession>A0AAI9DJ66</accession>
<dbReference type="RefSeq" id="WP_072065397.1">
    <property type="nucleotide sequence ID" value="NZ_LDZN01000001.1"/>
</dbReference>
<evidence type="ECO:0000256" key="1">
    <source>
        <dbReference type="ARBA" id="ARBA00004429"/>
    </source>
</evidence>
<reference evidence="9" key="1">
    <citation type="submission" date="2024-02" db="EMBL/GenBank/DDBJ databases">
        <authorList>
            <consortium name="Clinical and Environmental Microbiology Branch: Whole genome sequencing antimicrobial resistance pathogens in the healthcare setting"/>
        </authorList>
    </citation>
    <scope>NUCLEOTIDE SEQUENCE</scope>
    <source>
        <strain evidence="9">2021DK-00143</strain>
    </source>
</reference>
<evidence type="ECO:0000256" key="4">
    <source>
        <dbReference type="ARBA" id="ARBA00022519"/>
    </source>
</evidence>
<evidence type="ECO:0000256" key="8">
    <source>
        <dbReference type="SAM" id="Phobius"/>
    </source>
</evidence>
<keyword evidence="7 8" id="KW-0472">Membrane</keyword>
<dbReference type="Pfam" id="PF10753">
    <property type="entry name" value="Toxin_GhoT_OrtT"/>
    <property type="match status" value="1"/>
</dbReference>
<keyword evidence="6 8" id="KW-1133">Transmembrane helix</keyword>
<gene>
    <name evidence="9" type="ORF">QEG54_001422</name>
</gene>
<evidence type="ECO:0000256" key="6">
    <source>
        <dbReference type="ARBA" id="ARBA00022989"/>
    </source>
</evidence>
<keyword evidence="4" id="KW-0997">Cell inner membrane</keyword>
<evidence type="ECO:0000313" key="9">
    <source>
        <dbReference type="EMBL" id="EML1470720.1"/>
    </source>
</evidence>
<dbReference type="EMBL" id="ABLOKC030000005">
    <property type="protein sequence ID" value="EML1470720.1"/>
    <property type="molecule type" value="Genomic_DNA"/>
</dbReference>
<sequence>MTSWHIIVNIYLAQALICGLITWFLTRDKKSVRLLASIFIGLTWPLSFPVVLLFAIF</sequence>
<evidence type="ECO:0000256" key="5">
    <source>
        <dbReference type="ARBA" id="ARBA00022692"/>
    </source>
</evidence>
<evidence type="ECO:0000256" key="7">
    <source>
        <dbReference type="ARBA" id="ARBA00023136"/>
    </source>
</evidence>
<feature type="transmembrane region" description="Helical" evidence="8">
    <location>
        <begin position="6"/>
        <end position="25"/>
    </location>
</feature>
<keyword evidence="3" id="KW-1003">Cell membrane</keyword>
<evidence type="ECO:0000256" key="3">
    <source>
        <dbReference type="ARBA" id="ARBA00022475"/>
    </source>
</evidence>
<protein>
    <submittedName>
        <fullName evidence="9">GhoT/OrtT family toxin</fullName>
    </submittedName>
</protein>
<evidence type="ECO:0000256" key="2">
    <source>
        <dbReference type="ARBA" id="ARBA00010408"/>
    </source>
</evidence>
<keyword evidence="5 8" id="KW-0812">Transmembrane</keyword>
<dbReference type="InterPro" id="IPR019689">
    <property type="entry name" value="Toxin_GhoT/OrtT"/>
</dbReference>
<comment type="subcellular location">
    <subcellularLocation>
        <location evidence="1">Cell inner membrane</location>
        <topology evidence="1">Multi-pass membrane protein</topology>
    </subcellularLocation>
</comment>
<dbReference type="GO" id="GO:0005886">
    <property type="term" value="C:plasma membrane"/>
    <property type="evidence" value="ECO:0007669"/>
    <property type="project" value="UniProtKB-SubCell"/>
</dbReference>
<name>A0AAI9DJ66_PLUGE</name>
<proteinExistence type="inferred from homology"/>